<protein>
    <submittedName>
        <fullName evidence="1">Uncharacterized protein</fullName>
    </submittedName>
</protein>
<evidence type="ECO:0000313" key="2">
    <source>
        <dbReference type="Proteomes" id="UP001162483"/>
    </source>
</evidence>
<organism evidence="1 2">
    <name type="scientific">Staurois parvus</name>
    <dbReference type="NCBI Taxonomy" id="386267"/>
    <lineage>
        <taxon>Eukaryota</taxon>
        <taxon>Metazoa</taxon>
        <taxon>Chordata</taxon>
        <taxon>Craniata</taxon>
        <taxon>Vertebrata</taxon>
        <taxon>Euteleostomi</taxon>
        <taxon>Amphibia</taxon>
        <taxon>Batrachia</taxon>
        <taxon>Anura</taxon>
        <taxon>Neobatrachia</taxon>
        <taxon>Ranoidea</taxon>
        <taxon>Ranidae</taxon>
        <taxon>Staurois</taxon>
    </lineage>
</organism>
<sequence>MSEVTSLLTTLHMITGEVLYDDWCSTVSGGHSGHWIAVLHARRGRGGHL</sequence>
<dbReference type="EMBL" id="CATNWA010017661">
    <property type="protein sequence ID" value="CAI9602257.1"/>
    <property type="molecule type" value="Genomic_DNA"/>
</dbReference>
<keyword evidence="2" id="KW-1185">Reference proteome</keyword>
<comment type="caution">
    <text evidence="1">The sequence shown here is derived from an EMBL/GenBank/DDBJ whole genome shotgun (WGS) entry which is preliminary data.</text>
</comment>
<reference evidence="1" key="1">
    <citation type="submission" date="2023-05" db="EMBL/GenBank/DDBJ databases">
        <authorList>
            <person name="Stuckert A."/>
        </authorList>
    </citation>
    <scope>NUCLEOTIDE SEQUENCE</scope>
</reference>
<accession>A0ABN9G220</accession>
<proteinExistence type="predicted"/>
<evidence type="ECO:0000313" key="1">
    <source>
        <dbReference type="EMBL" id="CAI9602257.1"/>
    </source>
</evidence>
<name>A0ABN9G220_9NEOB</name>
<dbReference type="Proteomes" id="UP001162483">
    <property type="component" value="Unassembled WGS sequence"/>
</dbReference>
<gene>
    <name evidence="1" type="ORF">SPARVUS_LOCUS13106376</name>
</gene>